<feature type="transmembrane region" description="Helical" evidence="1">
    <location>
        <begin position="203"/>
        <end position="224"/>
    </location>
</feature>
<feature type="transmembrane region" description="Helical" evidence="1">
    <location>
        <begin position="108"/>
        <end position="127"/>
    </location>
</feature>
<dbReference type="HOGENOM" id="CLU_083812_0_0_11"/>
<feature type="transmembrane region" description="Helical" evidence="1">
    <location>
        <begin position="6"/>
        <end position="37"/>
    </location>
</feature>
<feature type="transmembrane region" description="Helical" evidence="1">
    <location>
        <begin position="231"/>
        <end position="251"/>
    </location>
</feature>
<keyword evidence="1" id="KW-1133">Transmembrane helix</keyword>
<keyword evidence="1" id="KW-0812">Transmembrane</keyword>
<dbReference type="KEGG" id="amq:AMETH_5139"/>
<proteinExistence type="predicted"/>
<dbReference type="Proteomes" id="UP000062973">
    <property type="component" value="Chromosome"/>
</dbReference>
<name>A0A076N263_AMYME</name>
<evidence type="ECO:0000313" key="2">
    <source>
        <dbReference type="EMBL" id="AIJ25231.1"/>
    </source>
</evidence>
<feature type="transmembrane region" description="Helical" evidence="1">
    <location>
        <begin position="133"/>
        <end position="154"/>
    </location>
</feature>
<feature type="transmembrane region" description="Helical" evidence="1">
    <location>
        <begin position="285"/>
        <end position="316"/>
    </location>
</feature>
<feature type="transmembrane region" description="Helical" evidence="1">
    <location>
        <begin position="82"/>
        <end position="101"/>
    </location>
</feature>
<feature type="transmembrane region" description="Helical" evidence="1">
    <location>
        <begin position="58"/>
        <end position="76"/>
    </location>
</feature>
<dbReference type="PATRIC" id="fig|1068978.7.peg.5519"/>
<sequence>MVGVRLAAGLLIALAVGAQAGGWWLLGGAVVAALLAFCVPEPPALEPNPARLVAATRLVSRLALVPLFASVFAAYLFPGQSWAGAVVALAVTAADAAGLRLARYARAWLLGILLVAGAGFVALSFAIEPAQPVTAPHFTIGGLFAAGAVLFPLLPRHNPSWLAGSVMVVLTIGAGALYQLGPVRLALSGVPVRDALAALDGQVLNPLLAGVVVLSTVPAALLAIRGAREELAWPRASVACGLIAAAAAVLLDPDQALLLAAAAALAEVLVTAVLSMITGITARGVIAAVLAVTLLAWLPPVYLLGTVVAVAAGAAVTRRAGTPAA</sequence>
<accession>A0A076N263</accession>
<feature type="transmembrane region" description="Helical" evidence="1">
    <location>
        <begin position="161"/>
        <end position="183"/>
    </location>
</feature>
<dbReference type="AlphaFoldDB" id="A0A076N263"/>
<feature type="transmembrane region" description="Helical" evidence="1">
    <location>
        <begin position="257"/>
        <end position="278"/>
    </location>
</feature>
<dbReference type="EMBL" id="CP009110">
    <property type="protein sequence ID" value="AIJ25231.1"/>
    <property type="molecule type" value="Genomic_DNA"/>
</dbReference>
<reference evidence="2 3" key="1">
    <citation type="submission" date="2014-07" db="EMBL/GenBank/DDBJ databases">
        <title>Whole Genome Sequence of the Amycolatopsis methanolica 239.</title>
        <authorList>
            <person name="Tang B."/>
        </authorList>
    </citation>
    <scope>NUCLEOTIDE SEQUENCE [LARGE SCALE GENOMIC DNA]</scope>
    <source>
        <strain evidence="2 3">239</strain>
    </source>
</reference>
<dbReference type="RefSeq" id="WP_017984072.1">
    <property type="nucleotide sequence ID" value="NZ_AQUL01000001.1"/>
</dbReference>
<organism evidence="2 3">
    <name type="scientific">Amycolatopsis methanolica 239</name>
    <dbReference type="NCBI Taxonomy" id="1068978"/>
    <lineage>
        <taxon>Bacteria</taxon>
        <taxon>Bacillati</taxon>
        <taxon>Actinomycetota</taxon>
        <taxon>Actinomycetes</taxon>
        <taxon>Pseudonocardiales</taxon>
        <taxon>Pseudonocardiaceae</taxon>
        <taxon>Amycolatopsis</taxon>
        <taxon>Amycolatopsis methanolica group</taxon>
    </lineage>
</organism>
<dbReference type="STRING" id="1068978.AMETH_5139"/>
<keyword evidence="3" id="KW-1185">Reference proteome</keyword>
<evidence type="ECO:0000256" key="1">
    <source>
        <dbReference type="SAM" id="Phobius"/>
    </source>
</evidence>
<dbReference type="OrthoDB" id="3629221at2"/>
<evidence type="ECO:0000313" key="3">
    <source>
        <dbReference type="Proteomes" id="UP000062973"/>
    </source>
</evidence>
<keyword evidence="1" id="KW-0472">Membrane</keyword>
<gene>
    <name evidence="2" type="ORF">AMETH_5139</name>
</gene>
<protein>
    <submittedName>
        <fullName evidence="2">Uncharacterized protein</fullName>
    </submittedName>
</protein>